<accession>A0A1C2DF03</accession>
<protein>
    <submittedName>
        <fullName evidence="1">Uncharacterized protein</fullName>
    </submittedName>
</protein>
<proteinExistence type="predicted"/>
<reference evidence="1 2" key="1">
    <citation type="submission" date="2016-08" db="EMBL/GenBank/DDBJ databases">
        <title>Whole genome sequence of Mesorhizobium sp. strain UASWS1009 isolated from industrial sewage.</title>
        <authorList>
            <person name="Crovadore J."/>
            <person name="Calmin G."/>
            <person name="Chablais R."/>
            <person name="Cochard B."/>
            <person name="Lefort F."/>
        </authorList>
    </citation>
    <scope>NUCLEOTIDE SEQUENCE [LARGE SCALE GENOMIC DNA]</scope>
    <source>
        <strain evidence="1 2">UASWS1009</strain>
    </source>
</reference>
<dbReference type="Proteomes" id="UP000094412">
    <property type="component" value="Unassembled WGS sequence"/>
</dbReference>
<comment type="caution">
    <text evidence="1">The sequence shown here is derived from an EMBL/GenBank/DDBJ whole genome shotgun (WGS) entry which is preliminary data.</text>
</comment>
<sequence length="67" mass="7718">MYVLSLHTIADENADHRDPLQWQFYVIASRNLPDVKTIGVRAAEKLIAPVKLDRLNERVEEIVCTIE</sequence>
<organism evidence="1 2">
    <name type="scientific">Mesorhizobium hungaricum</name>
    <dbReference type="NCBI Taxonomy" id="1566387"/>
    <lineage>
        <taxon>Bacteria</taxon>
        <taxon>Pseudomonadati</taxon>
        <taxon>Pseudomonadota</taxon>
        <taxon>Alphaproteobacteria</taxon>
        <taxon>Hyphomicrobiales</taxon>
        <taxon>Phyllobacteriaceae</taxon>
        <taxon>Mesorhizobium</taxon>
    </lineage>
</organism>
<dbReference type="AlphaFoldDB" id="A0A1C2DF03"/>
<keyword evidence="2" id="KW-1185">Reference proteome</keyword>
<gene>
    <name evidence="1" type="ORF">QV13_27395</name>
</gene>
<dbReference type="EMBL" id="MDEO01000036">
    <property type="protein sequence ID" value="OCX13245.1"/>
    <property type="molecule type" value="Genomic_DNA"/>
</dbReference>
<evidence type="ECO:0000313" key="2">
    <source>
        <dbReference type="Proteomes" id="UP000094412"/>
    </source>
</evidence>
<name>A0A1C2DF03_9HYPH</name>
<evidence type="ECO:0000313" key="1">
    <source>
        <dbReference type="EMBL" id="OCX13245.1"/>
    </source>
</evidence>
<dbReference type="STRING" id="1566387.QV13_27395"/>